<organism evidence="2">
    <name type="scientific">Ostreococcus tauri</name>
    <name type="common">Marine green alga</name>
    <dbReference type="NCBI Taxonomy" id="70448"/>
    <lineage>
        <taxon>Eukaryota</taxon>
        <taxon>Viridiplantae</taxon>
        <taxon>Chlorophyta</taxon>
        <taxon>Mamiellophyceae</taxon>
        <taxon>Mamiellales</taxon>
        <taxon>Bathycoccaceae</taxon>
        <taxon>Ostreococcus</taxon>
    </lineage>
</organism>
<sequence>MSSGAGLGESAILIRRTTHSDATALGGSSANSFGSSISLRTKSTRKTSESFKAGFTCRS</sequence>
<reference evidence="2" key="1">
    <citation type="submission" date="2017-04" db="EMBL/GenBank/DDBJ databases">
        <title>Population genomics of picophytoplankton unveils novel chromosome hypervariability.</title>
        <authorList>
            <consortium name="DOE Joint Genome Institute"/>
            <person name="Blanc-Mathieu R."/>
            <person name="Krasovec M."/>
            <person name="Hebrard M."/>
            <person name="Yau S."/>
            <person name="Desgranges E."/>
            <person name="Martin J."/>
            <person name="Schackwitz W."/>
            <person name="Kuo A."/>
            <person name="Salin G."/>
            <person name="Donnadieu C."/>
            <person name="Desdevises Y."/>
            <person name="Sanchez-Ferandin S."/>
            <person name="Moreau H."/>
            <person name="Rivals E."/>
            <person name="Grigoriev I.V."/>
            <person name="Grimsley N."/>
            <person name="Eyre-Walker A."/>
            <person name="Piganeau G."/>
        </authorList>
    </citation>
    <scope>NUCLEOTIDE SEQUENCE [LARGE SCALE GENOMIC DNA]</scope>
    <source>
        <strain evidence="2">RCC 1115</strain>
    </source>
</reference>
<dbReference type="EMBL" id="KZ155772">
    <property type="protein sequence ID" value="OUS49043.1"/>
    <property type="molecule type" value="Genomic_DNA"/>
</dbReference>
<dbReference type="AlphaFoldDB" id="A0A1Y5ILN3"/>
<name>A0A1Y5ILN3_OSTTA</name>
<protein>
    <submittedName>
        <fullName evidence="2">Uncharacterized protein</fullName>
    </submittedName>
</protein>
<proteinExistence type="predicted"/>
<dbReference type="EMBL" id="KZ155777">
    <property type="protein sequence ID" value="OUS47708.1"/>
    <property type="molecule type" value="Genomic_DNA"/>
</dbReference>
<evidence type="ECO:0000313" key="1">
    <source>
        <dbReference type="EMBL" id="OUS47708.1"/>
    </source>
</evidence>
<evidence type="ECO:0000313" key="2">
    <source>
        <dbReference type="EMBL" id="OUS49043.1"/>
    </source>
</evidence>
<accession>A0A1Y5ILN3</accession>
<dbReference type="Proteomes" id="UP000195557">
    <property type="component" value="Unassembled WGS sequence"/>
</dbReference>
<gene>
    <name evidence="2" type="ORF">BE221DRAFT_189425</name>
    <name evidence="1" type="ORF">BE221DRAFT_190676</name>
</gene>